<keyword evidence="2" id="KW-1185">Reference proteome</keyword>
<proteinExistence type="predicted"/>
<name>A0AAN7HDW2_9PEZI</name>
<dbReference type="Gene3D" id="3.40.462.20">
    <property type="match status" value="1"/>
</dbReference>
<reference evidence="1" key="2">
    <citation type="submission" date="2023-05" db="EMBL/GenBank/DDBJ databases">
        <authorList>
            <consortium name="Lawrence Berkeley National Laboratory"/>
            <person name="Steindorff A."/>
            <person name="Hensen N."/>
            <person name="Bonometti L."/>
            <person name="Westerberg I."/>
            <person name="Brannstrom I.O."/>
            <person name="Guillou S."/>
            <person name="Cros-Aarteil S."/>
            <person name="Calhoun S."/>
            <person name="Haridas S."/>
            <person name="Kuo A."/>
            <person name="Mondo S."/>
            <person name="Pangilinan J."/>
            <person name="Riley R."/>
            <person name="Labutti K."/>
            <person name="Andreopoulos B."/>
            <person name="Lipzen A."/>
            <person name="Chen C."/>
            <person name="Yanf M."/>
            <person name="Daum C."/>
            <person name="Ng V."/>
            <person name="Clum A."/>
            <person name="Ohm R."/>
            <person name="Martin F."/>
            <person name="Silar P."/>
            <person name="Natvig D."/>
            <person name="Lalanne C."/>
            <person name="Gautier V."/>
            <person name="Ament-Velasquez S.L."/>
            <person name="Kruys A."/>
            <person name="Hutchinson M.I."/>
            <person name="Powell A.J."/>
            <person name="Barry K."/>
            <person name="Miller A.N."/>
            <person name="Grigoriev I.V."/>
            <person name="Debuchy R."/>
            <person name="Gladieux P."/>
            <person name="Thoren M.H."/>
            <person name="Johannesson H."/>
        </authorList>
    </citation>
    <scope>NUCLEOTIDE SEQUENCE</scope>
    <source>
        <strain evidence="1">CBS 532.94</strain>
    </source>
</reference>
<gene>
    <name evidence="1" type="ORF">C8A03DRAFT_33956</name>
</gene>
<sequence length="86" mass="9457">MGADLWFVIFDASGGAVADAAMDATAFAHRDKVLYYQSYMAGLYLDQKAKTFIDELHRQVLNASPAAYGTYPGYVDPALSDAQQHY</sequence>
<dbReference type="Proteomes" id="UP001303760">
    <property type="component" value="Unassembled WGS sequence"/>
</dbReference>
<protein>
    <submittedName>
        <fullName evidence="1">Uncharacterized protein</fullName>
    </submittedName>
</protein>
<reference evidence="1" key="1">
    <citation type="journal article" date="2023" name="Mol. Phylogenet. Evol.">
        <title>Genome-scale phylogeny and comparative genomics of the fungal order Sordariales.</title>
        <authorList>
            <person name="Hensen N."/>
            <person name="Bonometti L."/>
            <person name="Westerberg I."/>
            <person name="Brannstrom I.O."/>
            <person name="Guillou S."/>
            <person name="Cros-Aarteil S."/>
            <person name="Calhoun S."/>
            <person name="Haridas S."/>
            <person name="Kuo A."/>
            <person name="Mondo S."/>
            <person name="Pangilinan J."/>
            <person name="Riley R."/>
            <person name="LaButti K."/>
            <person name="Andreopoulos B."/>
            <person name="Lipzen A."/>
            <person name="Chen C."/>
            <person name="Yan M."/>
            <person name="Daum C."/>
            <person name="Ng V."/>
            <person name="Clum A."/>
            <person name="Steindorff A."/>
            <person name="Ohm R.A."/>
            <person name="Martin F."/>
            <person name="Silar P."/>
            <person name="Natvig D.O."/>
            <person name="Lalanne C."/>
            <person name="Gautier V."/>
            <person name="Ament-Velasquez S.L."/>
            <person name="Kruys A."/>
            <person name="Hutchinson M.I."/>
            <person name="Powell A.J."/>
            <person name="Barry K."/>
            <person name="Miller A.N."/>
            <person name="Grigoriev I.V."/>
            <person name="Debuchy R."/>
            <person name="Gladieux P."/>
            <person name="Hiltunen Thoren M."/>
            <person name="Johannesson H."/>
        </authorList>
    </citation>
    <scope>NUCLEOTIDE SEQUENCE</scope>
    <source>
        <strain evidence="1">CBS 532.94</strain>
    </source>
</reference>
<evidence type="ECO:0000313" key="2">
    <source>
        <dbReference type="Proteomes" id="UP001303760"/>
    </source>
</evidence>
<dbReference type="EMBL" id="MU860111">
    <property type="protein sequence ID" value="KAK4238055.1"/>
    <property type="molecule type" value="Genomic_DNA"/>
</dbReference>
<organism evidence="1 2">
    <name type="scientific">Achaetomium macrosporum</name>
    <dbReference type="NCBI Taxonomy" id="79813"/>
    <lineage>
        <taxon>Eukaryota</taxon>
        <taxon>Fungi</taxon>
        <taxon>Dikarya</taxon>
        <taxon>Ascomycota</taxon>
        <taxon>Pezizomycotina</taxon>
        <taxon>Sordariomycetes</taxon>
        <taxon>Sordariomycetidae</taxon>
        <taxon>Sordariales</taxon>
        <taxon>Chaetomiaceae</taxon>
        <taxon>Achaetomium</taxon>
    </lineage>
</organism>
<evidence type="ECO:0000313" key="1">
    <source>
        <dbReference type="EMBL" id="KAK4238055.1"/>
    </source>
</evidence>
<comment type="caution">
    <text evidence="1">The sequence shown here is derived from an EMBL/GenBank/DDBJ whole genome shotgun (WGS) entry which is preliminary data.</text>
</comment>
<accession>A0AAN7HDW2</accession>
<dbReference type="AlphaFoldDB" id="A0AAN7HDW2"/>